<dbReference type="Proteomes" id="UP001596108">
    <property type="component" value="Unassembled WGS sequence"/>
</dbReference>
<reference evidence="3" key="1">
    <citation type="journal article" date="2019" name="Int. J. Syst. Evol. Microbiol.">
        <title>The Global Catalogue of Microorganisms (GCM) 10K type strain sequencing project: providing services to taxonomists for standard genome sequencing and annotation.</title>
        <authorList>
            <consortium name="The Broad Institute Genomics Platform"/>
            <consortium name="The Broad Institute Genome Sequencing Center for Infectious Disease"/>
            <person name="Wu L."/>
            <person name="Ma J."/>
        </authorList>
    </citation>
    <scope>NUCLEOTIDE SEQUENCE [LARGE SCALE GENOMIC DNA]</scope>
    <source>
        <strain evidence="3">CGMCC 1.18578</strain>
    </source>
</reference>
<sequence>MNAELVLTVGEALTRPLFQDARLLAGSRGLERRIRWVHILETPHFETLIHGQEMILTTGMSLNLDAASSLSFVDNLIRHNAACLCIEIGPYFEMATATPELL</sequence>
<gene>
    <name evidence="2" type="ORF">ACFPQ4_21055</name>
</gene>
<proteinExistence type="predicted"/>
<accession>A0ABW0R594</accession>
<name>A0ABW0R594_9BACL</name>
<organism evidence="2 3">
    <name type="scientific">Cohnella yongneupensis</name>
    <dbReference type="NCBI Taxonomy" id="425006"/>
    <lineage>
        <taxon>Bacteria</taxon>
        <taxon>Bacillati</taxon>
        <taxon>Bacillota</taxon>
        <taxon>Bacilli</taxon>
        <taxon>Bacillales</taxon>
        <taxon>Paenibacillaceae</taxon>
        <taxon>Cohnella</taxon>
    </lineage>
</organism>
<feature type="domain" description="Purine catabolism PurC-like" evidence="1">
    <location>
        <begin position="12"/>
        <end position="93"/>
    </location>
</feature>
<evidence type="ECO:0000313" key="3">
    <source>
        <dbReference type="Proteomes" id="UP001596108"/>
    </source>
</evidence>
<evidence type="ECO:0000313" key="2">
    <source>
        <dbReference type="EMBL" id="MFC5531911.1"/>
    </source>
</evidence>
<dbReference type="RefSeq" id="WP_378113869.1">
    <property type="nucleotide sequence ID" value="NZ_JBHSNC010000056.1"/>
</dbReference>
<dbReference type="InterPro" id="IPR012914">
    <property type="entry name" value="PucR_dom"/>
</dbReference>
<comment type="caution">
    <text evidence="2">The sequence shown here is derived from an EMBL/GenBank/DDBJ whole genome shotgun (WGS) entry which is preliminary data.</text>
</comment>
<protein>
    <submittedName>
        <fullName evidence="2">PucR family transcriptional regulator ligand-binding domain-containing protein</fullName>
    </submittedName>
</protein>
<keyword evidence="3" id="KW-1185">Reference proteome</keyword>
<evidence type="ECO:0000259" key="1">
    <source>
        <dbReference type="Pfam" id="PF07905"/>
    </source>
</evidence>
<dbReference type="Pfam" id="PF07905">
    <property type="entry name" value="PucR"/>
    <property type="match status" value="1"/>
</dbReference>
<dbReference type="EMBL" id="JBHSNC010000056">
    <property type="protein sequence ID" value="MFC5531911.1"/>
    <property type="molecule type" value="Genomic_DNA"/>
</dbReference>